<comment type="caution">
    <text evidence="2">The sequence shown here is derived from an EMBL/GenBank/DDBJ whole genome shotgun (WGS) entry which is preliminary data.</text>
</comment>
<dbReference type="InterPro" id="IPR000477">
    <property type="entry name" value="RT_dom"/>
</dbReference>
<dbReference type="InterPro" id="IPR043502">
    <property type="entry name" value="DNA/RNA_pol_sf"/>
</dbReference>
<gene>
    <name evidence="2" type="ORF">HRI_001502700</name>
</gene>
<dbReference type="Gene3D" id="3.30.70.270">
    <property type="match status" value="1"/>
</dbReference>
<evidence type="ECO:0000313" key="3">
    <source>
        <dbReference type="Proteomes" id="UP001165190"/>
    </source>
</evidence>
<sequence>MKADTLLKIRDKVKKQYNARFHEVAKYPEWSANIIPVPKKDGKVRMCDDYRDLNKATPKVNFPLPHIDTLADNTVGHSLFSFIDGFSIYNQIKMCPEDMEKTTFVTLWGTFCYKVMPFGLKNGGATYQRVMVTLFHDMMHKEKEVYVDDMIAKSKTEEEHLANLSKLFQRLRKFQLKHNPAKCTFGVTSGKLLGFVVSRRGIKIDPYKIKAIQELPLPQT</sequence>
<dbReference type="PANTHER" id="PTHR24559:SF457">
    <property type="entry name" value="RNA-DIRECTED DNA POLYMERASE HOMOLOG"/>
    <property type="match status" value="1"/>
</dbReference>
<dbReference type="SUPFAM" id="SSF56672">
    <property type="entry name" value="DNA/RNA polymerases"/>
    <property type="match status" value="1"/>
</dbReference>
<dbReference type="AlphaFoldDB" id="A0A9W7LV38"/>
<dbReference type="Proteomes" id="UP001165190">
    <property type="component" value="Unassembled WGS sequence"/>
</dbReference>
<dbReference type="Gene3D" id="3.10.10.10">
    <property type="entry name" value="HIV Type 1 Reverse Transcriptase, subunit A, domain 1"/>
    <property type="match status" value="1"/>
</dbReference>
<dbReference type="InterPro" id="IPR053134">
    <property type="entry name" value="RNA-dir_DNA_polymerase"/>
</dbReference>
<dbReference type="InterPro" id="IPR043128">
    <property type="entry name" value="Rev_trsase/Diguanyl_cyclase"/>
</dbReference>
<name>A0A9W7LV38_HIBTR</name>
<protein>
    <recommendedName>
        <fullName evidence="1">Reverse transcriptase domain-containing protein</fullName>
    </recommendedName>
</protein>
<evidence type="ECO:0000259" key="1">
    <source>
        <dbReference type="Pfam" id="PF00078"/>
    </source>
</evidence>
<organism evidence="2 3">
    <name type="scientific">Hibiscus trionum</name>
    <name type="common">Flower of an hour</name>
    <dbReference type="NCBI Taxonomy" id="183268"/>
    <lineage>
        <taxon>Eukaryota</taxon>
        <taxon>Viridiplantae</taxon>
        <taxon>Streptophyta</taxon>
        <taxon>Embryophyta</taxon>
        <taxon>Tracheophyta</taxon>
        <taxon>Spermatophyta</taxon>
        <taxon>Magnoliopsida</taxon>
        <taxon>eudicotyledons</taxon>
        <taxon>Gunneridae</taxon>
        <taxon>Pentapetalae</taxon>
        <taxon>rosids</taxon>
        <taxon>malvids</taxon>
        <taxon>Malvales</taxon>
        <taxon>Malvaceae</taxon>
        <taxon>Malvoideae</taxon>
        <taxon>Hibiscus</taxon>
    </lineage>
</organism>
<keyword evidence="3" id="KW-1185">Reference proteome</keyword>
<dbReference type="CDD" id="cd01647">
    <property type="entry name" value="RT_LTR"/>
    <property type="match status" value="1"/>
</dbReference>
<feature type="domain" description="Reverse transcriptase" evidence="1">
    <location>
        <begin position="37"/>
        <end position="196"/>
    </location>
</feature>
<dbReference type="PANTHER" id="PTHR24559">
    <property type="entry name" value="TRANSPOSON TY3-I GAG-POL POLYPROTEIN"/>
    <property type="match status" value="1"/>
</dbReference>
<dbReference type="Pfam" id="PF00078">
    <property type="entry name" value="RVT_1"/>
    <property type="match status" value="1"/>
</dbReference>
<proteinExistence type="predicted"/>
<reference evidence="2" key="1">
    <citation type="submission" date="2023-05" db="EMBL/GenBank/DDBJ databases">
        <title>Genome and transcriptome analyses reveal genes involved in the formation of fine ridges on petal epidermal cells in Hibiscus trionum.</title>
        <authorList>
            <person name="Koshimizu S."/>
            <person name="Masuda S."/>
            <person name="Ishii T."/>
            <person name="Shirasu K."/>
            <person name="Hoshino A."/>
            <person name="Arita M."/>
        </authorList>
    </citation>
    <scope>NUCLEOTIDE SEQUENCE</scope>
    <source>
        <strain evidence="2">Hamamatsu line</strain>
    </source>
</reference>
<dbReference type="OrthoDB" id="1724165at2759"/>
<evidence type="ECO:0000313" key="2">
    <source>
        <dbReference type="EMBL" id="GMI78334.1"/>
    </source>
</evidence>
<dbReference type="EMBL" id="BSYR01000015">
    <property type="protein sequence ID" value="GMI78334.1"/>
    <property type="molecule type" value="Genomic_DNA"/>
</dbReference>
<accession>A0A9W7LV38</accession>